<comment type="subcellular location">
    <subcellularLocation>
        <location evidence="1">Cell membrane</location>
        <topology evidence="1">Multi-pass membrane protein</topology>
    </subcellularLocation>
</comment>
<dbReference type="OrthoDB" id="4832961at2"/>
<evidence type="ECO:0000313" key="11">
    <source>
        <dbReference type="Proteomes" id="UP000460272"/>
    </source>
</evidence>
<feature type="transmembrane region" description="Helical" evidence="8">
    <location>
        <begin position="339"/>
        <end position="360"/>
    </location>
</feature>
<keyword evidence="11" id="KW-1185">Reference proteome</keyword>
<organism evidence="10 11">
    <name type="scientific">Trebonia kvetii</name>
    <dbReference type="NCBI Taxonomy" id="2480626"/>
    <lineage>
        <taxon>Bacteria</taxon>
        <taxon>Bacillati</taxon>
        <taxon>Actinomycetota</taxon>
        <taxon>Actinomycetes</taxon>
        <taxon>Streptosporangiales</taxon>
        <taxon>Treboniaceae</taxon>
        <taxon>Trebonia</taxon>
    </lineage>
</organism>
<keyword evidence="2" id="KW-1003">Cell membrane</keyword>
<protein>
    <submittedName>
        <fullName evidence="10">ABC transporter permease</fullName>
    </submittedName>
</protein>
<evidence type="ECO:0000256" key="3">
    <source>
        <dbReference type="ARBA" id="ARBA00022692"/>
    </source>
</evidence>
<sequence>MFFTYLWRELRRRARQATFIAVGLALGIGLVITVTAASAGVKNAQSSVLHSLYGVGTDITVTKTPTFGSGTGGTGFNFRQSFGSSNSKSSSTSVNRNMLTSDFTLASIASTEVTTVSKLKNVSAAAGGLTLTDRVISGNFGSNSTPGSTPTARPTGGYGGSGSGSSNGGSRSFSGGFNFGNSYTVEGVDLANGELGPLSTGTVSTGRTFASADAAKNVALVDSNYATSQKLKVGSTVSIGNSKGVATKFTVIGIVKDASGTTEDDVYIPLGRAQALSGLTGKINTIYVAASSGDKITTVASSIKTAVSGATVTDQDTLASQVTGSISSAASLANNLGKWLAIAVLAAAFLLASLLTMSAVSRRVREFGTLKALGWKSRRVVGQVVGESIAIGIVGGVIGVGLGFAGAWAVGKFAHPLSASLGSTTGSATPGGAQRFGAFPGGGTAPGGTGGTNPFRGAFGNAANNASSVTVHLSAPVTITVIILAVGLAVFGGLIAGGFGGWRAARLRPAAALSKVA</sequence>
<dbReference type="InterPro" id="IPR050250">
    <property type="entry name" value="Macrolide_Exporter_MacB"/>
</dbReference>
<dbReference type="PANTHER" id="PTHR30572">
    <property type="entry name" value="MEMBRANE COMPONENT OF TRANSPORTER-RELATED"/>
    <property type="match status" value="1"/>
</dbReference>
<evidence type="ECO:0000259" key="9">
    <source>
        <dbReference type="Pfam" id="PF02687"/>
    </source>
</evidence>
<dbReference type="AlphaFoldDB" id="A0A6P2C5C6"/>
<feature type="region of interest" description="Disordered" evidence="7">
    <location>
        <begin position="140"/>
        <end position="169"/>
    </location>
</feature>
<proteinExistence type="inferred from homology"/>
<feature type="transmembrane region" description="Helical" evidence="8">
    <location>
        <begin position="477"/>
        <end position="499"/>
    </location>
</feature>
<feature type="compositionally biased region" description="Gly residues" evidence="7">
    <location>
        <begin position="156"/>
        <end position="167"/>
    </location>
</feature>
<dbReference type="EMBL" id="RPFW01000001">
    <property type="protein sequence ID" value="TVZ06197.1"/>
    <property type="molecule type" value="Genomic_DNA"/>
</dbReference>
<accession>A0A6P2C5C6</accession>
<evidence type="ECO:0000256" key="6">
    <source>
        <dbReference type="ARBA" id="ARBA00038076"/>
    </source>
</evidence>
<keyword evidence="5 8" id="KW-0472">Membrane</keyword>
<feature type="compositionally biased region" description="Polar residues" evidence="7">
    <location>
        <begin position="140"/>
        <end position="152"/>
    </location>
</feature>
<dbReference type="GO" id="GO:0005886">
    <property type="term" value="C:plasma membrane"/>
    <property type="evidence" value="ECO:0007669"/>
    <property type="project" value="UniProtKB-SubCell"/>
</dbReference>
<evidence type="ECO:0000256" key="8">
    <source>
        <dbReference type="SAM" id="Phobius"/>
    </source>
</evidence>
<dbReference type="GO" id="GO:0022857">
    <property type="term" value="F:transmembrane transporter activity"/>
    <property type="evidence" value="ECO:0007669"/>
    <property type="project" value="TreeGrafter"/>
</dbReference>
<comment type="caution">
    <text evidence="10">The sequence shown here is derived from an EMBL/GenBank/DDBJ whole genome shotgun (WGS) entry which is preliminary data.</text>
</comment>
<evidence type="ECO:0000256" key="7">
    <source>
        <dbReference type="SAM" id="MobiDB-lite"/>
    </source>
</evidence>
<evidence type="ECO:0000256" key="2">
    <source>
        <dbReference type="ARBA" id="ARBA00022475"/>
    </source>
</evidence>
<evidence type="ECO:0000256" key="5">
    <source>
        <dbReference type="ARBA" id="ARBA00023136"/>
    </source>
</evidence>
<gene>
    <name evidence="10" type="ORF">EAS64_01780</name>
</gene>
<dbReference type="Proteomes" id="UP000460272">
    <property type="component" value="Unassembled WGS sequence"/>
</dbReference>
<name>A0A6P2C5C6_9ACTN</name>
<comment type="similarity">
    <text evidence="6">Belongs to the ABC-4 integral membrane protein family.</text>
</comment>
<evidence type="ECO:0000313" key="10">
    <source>
        <dbReference type="EMBL" id="TVZ06197.1"/>
    </source>
</evidence>
<reference evidence="10 11" key="1">
    <citation type="submission" date="2018-11" db="EMBL/GenBank/DDBJ databases">
        <title>Trebonia kvetii gen.nov., sp.nov., a novel acidophilic actinobacterium, and proposal of the new actinobacterial family Treboniaceae fam. nov.</title>
        <authorList>
            <person name="Rapoport D."/>
            <person name="Sagova-Mareckova M."/>
            <person name="Sedlacek I."/>
            <person name="Provaznik J."/>
            <person name="Kralova S."/>
            <person name="Pavlinic D."/>
            <person name="Benes V."/>
            <person name="Kopecky J."/>
        </authorList>
    </citation>
    <scope>NUCLEOTIDE SEQUENCE [LARGE SCALE GENOMIC DNA]</scope>
    <source>
        <strain evidence="10 11">15Tr583</strain>
    </source>
</reference>
<evidence type="ECO:0000256" key="1">
    <source>
        <dbReference type="ARBA" id="ARBA00004651"/>
    </source>
</evidence>
<dbReference type="InterPro" id="IPR003838">
    <property type="entry name" value="ABC3_permease_C"/>
</dbReference>
<keyword evidence="4 8" id="KW-1133">Transmembrane helix</keyword>
<dbReference type="Pfam" id="PF02687">
    <property type="entry name" value="FtsX"/>
    <property type="match status" value="1"/>
</dbReference>
<feature type="transmembrane region" description="Helical" evidence="8">
    <location>
        <begin position="380"/>
        <end position="410"/>
    </location>
</feature>
<keyword evidence="3 8" id="KW-0812">Transmembrane</keyword>
<dbReference type="RefSeq" id="WP_145850951.1">
    <property type="nucleotide sequence ID" value="NZ_RPFW01000001.1"/>
</dbReference>
<dbReference type="PANTHER" id="PTHR30572:SF4">
    <property type="entry name" value="ABC TRANSPORTER PERMEASE YTRF"/>
    <property type="match status" value="1"/>
</dbReference>
<feature type="domain" description="ABC3 transporter permease C-terminal" evidence="9">
    <location>
        <begin position="341"/>
        <end position="418"/>
    </location>
</feature>
<evidence type="ECO:0000256" key="4">
    <source>
        <dbReference type="ARBA" id="ARBA00022989"/>
    </source>
</evidence>